<dbReference type="RefSeq" id="WP_115457175.1">
    <property type="nucleotide sequence ID" value="NZ_QRAP01000001.1"/>
</dbReference>
<name>A0A370R5S3_9GAMM</name>
<dbReference type="InterPro" id="IPR019637">
    <property type="entry name" value="DUF2501"/>
</dbReference>
<feature type="chain" id="PRO_5016927654" evidence="1">
    <location>
        <begin position="22"/>
        <end position="160"/>
    </location>
</feature>
<organism evidence="2 3">
    <name type="scientific">Enterobacillus tribolii</name>
    <dbReference type="NCBI Taxonomy" id="1487935"/>
    <lineage>
        <taxon>Bacteria</taxon>
        <taxon>Pseudomonadati</taxon>
        <taxon>Pseudomonadota</taxon>
        <taxon>Gammaproteobacteria</taxon>
        <taxon>Enterobacterales</taxon>
        <taxon>Hafniaceae</taxon>
        <taxon>Enterobacillus</taxon>
    </lineage>
</organism>
<evidence type="ECO:0000313" key="2">
    <source>
        <dbReference type="EMBL" id="RDK97465.1"/>
    </source>
</evidence>
<evidence type="ECO:0000256" key="1">
    <source>
        <dbReference type="SAM" id="SignalP"/>
    </source>
</evidence>
<evidence type="ECO:0000313" key="3">
    <source>
        <dbReference type="Proteomes" id="UP000254848"/>
    </source>
</evidence>
<feature type="signal peptide" evidence="1">
    <location>
        <begin position="1"/>
        <end position="21"/>
    </location>
</feature>
<accession>A0A370R5S3</accession>
<sequence length="160" mass="16333">MKSLMKPLMVALLFATTGAGAAQTDLLGAVKSLTGTQGAETAAGSASGMSGTLKTLLGSNASSLQSSSITNAGGVLQYCVKNNVLSATDSKVSAIKDKLMGKLGDQTESKPYTDGLNGILNMKDGKQVDLNNLGSVTSSLKQKATTKVCDVVLNQAKNFL</sequence>
<keyword evidence="1" id="KW-0732">Signal</keyword>
<dbReference type="OrthoDB" id="8565817at2"/>
<comment type="caution">
    <text evidence="2">The sequence shown here is derived from an EMBL/GenBank/DDBJ whole genome shotgun (WGS) entry which is preliminary data.</text>
</comment>
<dbReference type="EMBL" id="QRAP01000001">
    <property type="protein sequence ID" value="RDK97465.1"/>
    <property type="molecule type" value="Genomic_DNA"/>
</dbReference>
<dbReference type="Pfam" id="PF10696">
    <property type="entry name" value="DUF2501"/>
    <property type="match status" value="1"/>
</dbReference>
<keyword evidence="3" id="KW-1185">Reference proteome</keyword>
<protein>
    <submittedName>
        <fullName evidence="2">Uncharacterized protein DUF2501</fullName>
    </submittedName>
</protein>
<gene>
    <name evidence="2" type="ORF">C8D90_101915</name>
</gene>
<proteinExistence type="predicted"/>
<dbReference type="Proteomes" id="UP000254848">
    <property type="component" value="Unassembled WGS sequence"/>
</dbReference>
<dbReference type="AlphaFoldDB" id="A0A370R5S3"/>
<reference evidence="2 3" key="1">
    <citation type="submission" date="2018-07" db="EMBL/GenBank/DDBJ databases">
        <title>Genomic Encyclopedia of Type Strains, Phase IV (KMG-IV): sequencing the most valuable type-strain genomes for metagenomic binning, comparative biology and taxonomic classification.</title>
        <authorList>
            <person name="Goeker M."/>
        </authorList>
    </citation>
    <scope>NUCLEOTIDE SEQUENCE [LARGE SCALE GENOMIC DNA]</scope>
    <source>
        <strain evidence="2 3">DSM 103736</strain>
    </source>
</reference>